<feature type="transmembrane region" description="Helical" evidence="1">
    <location>
        <begin position="55"/>
        <end position="80"/>
    </location>
</feature>
<name>A0A3B0S1T3_9ZZZZ</name>
<keyword evidence="1" id="KW-1133">Transmembrane helix</keyword>
<reference evidence="2" key="1">
    <citation type="submission" date="2018-06" db="EMBL/GenBank/DDBJ databases">
        <authorList>
            <person name="Zhirakovskaya E."/>
        </authorList>
    </citation>
    <scope>NUCLEOTIDE SEQUENCE</scope>
</reference>
<gene>
    <name evidence="2" type="ORF">MNBD_ALPHA08-2185</name>
</gene>
<keyword evidence="1" id="KW-0812">Transmembrane</keyword>
<evidence type="ECO:0000313" key="2">
    <source>
        <dbReference type="EMBL" id="VAV99890.1"/>
    </source>
</evidence>
<sequence length="125" mass="12681">MDNTSSAHALTAPRLVTQTFVANATTNRATSGHVDLVNTTPNPEKMNKRKSHRKFALATVSFALIAAVGCIALVIGSSTVEAANLPVFTAANALSAKQDAGVAGIATASVVFAAVAALAVFSAKK</sequence>
<dbReference type="AlphaFoldDB" id="A0A3B0S1T3"/>
<protein>
    <submittedName>
        <fullName evidence="2">Uncharacterized protein</fullName>
    </submittedName>
</protein>
<evidence type="ECO:0000256" key="1">
    <source>
        <dbReference type="SAM" id="Phobius"/>
    </source>
</evidence>
<feature type="transmembrane region" description="Helical" evidence="1">
    <location>
        <begin position="100"/>
        <end position="121"/>
    </location>
</feature>
<proteinExistence type="predicted"/>
<keyword evidence="1" id="KW-0472">Membrane</keyword>
<organism evidence="2">
    <name type="scientific">hydrothermal vent metagenome</name>
    <dbReference type="NCBI Taxonomy" id="652676"/>
    <lineage>
        <taxon>unclassified sequences</taxon>
        <taxon>metagenomes</taxon>
        <taxon>ecological metagenomes</taxon>
    </lineage>
</organism>
<accession>A0A3B0S1T3</accession>
<dbReference type="EMBL" id="UOEC01000167">
    <property type="protein sequence ID" value="VAV99890.1"/>
    <property type="molecule type" value="Genomic_DNA"/>
</dbReference>